<dbReference type="InterPro" id="IPR038314">
    <property type="entry name" value="T6SS_sf"/>
</dbReference>
<accession>A0A009T0Q5</accession>
<evidence type="ECO:0008006" key="3">
    <source>
        <dbReference type="Google" id="ProtNLM"/>
    </source>
</evidence>
<dbReference type="PROSITE" id="PS51257">
    <property type="entry name" value="PROKAR_LIPOPROTEIN"/>
    <property type="match status" value="1"/>
</dbReference>
<gene>
    <name evidence="1" type="ORF">J529_3970</name>
</gene>
<name>A0A009T0Q5_ACIBA</name>
<evidence type="ECO:0000313" key="1">
    <source>
        <dbReference type="EMBL" id="EXC44936.1"/>
    </source>
</evidence>
<dbReference type="AlphaFoldDB" id="A0A009T0Q5"/>
<proteinExistence type="predicted"/>
<organism evidence="1 2">
    <name type="scientific">Acinetobacter baumannii 99063</name>
    <dbReference type="NCBI Taxonomy" id="1310630"/>
    <lineage>
        <taxon>Bacteria</taxon>
        <taxon>Pseudomonadati</taxon>
        <taxon>Pseudomonadota</taxon>
        <taxon>Gammaproteobacteria</taxon>
        <taxon>Moraxellales</taxon>
        <taxon>Moraxellaceae</taxon>
        <taxon>Acinetobacter</taxon>
        <taxon>Acinetobacter calcoaceticus/baumannii complex</taxon>
    </lineage>
</organism>
<protein>
    <recommendedName>
        <fullName evidence="3">Lipoprotein</fullName>
    </recommendedName>
</protein>
<evidence type="ECO:0000313" key="2">
    <source>
        <dbReference type="Proteomes" id="UP000020735"/>
    </source>
</evidence>
<dbReference type="EMBL" id="JEXJ01000143">
    <property type="protein sequence ID" value="EXC44936.1"/>
    <property type="molecule type" value="Genomic_DNA"/>
</dbReference>
<reference evidence="1 2" key="1">
    <citation type="submission" date="2014-02" db="EMBL/GenBank/DDBJ databases">
        <title>Comparative genomics and transcriptomics to identify genetic mechanisms underlying the emergence of carbapenem resistant Acinetobacter baumannii (CRAb).</title>
        <authorList>
            <person name="Harris A.D."/>
            <person name="Johnson K.J."/>
            <person name="George J."/>
            <person name="Shefchek K."/>
            <person name="Daugherty S.C."/>
            <person name="Parankush S."/>
            <person name="Sadzewicz L."/>
            <person name="Tallon L."/>
            <person name="Sengamalay N."/>
            <person name="Hazen T.H."/>
            <person name="Rasko D.A."/>
        </authorList>
    </citation>
    <scope>NUCLEOTIDE SEQUENCE [LARGE SCALE GENOMIC DNA]</scope>
    <source>
        <strain evidence="1 2">99063</strain>
    </source>
</reference>
<comment type="caution">
    <text evidence="1">The sequence shown here is derived from an EMBL/GenBank/DDBJ whole genome shotgun (WGS) entry which is preliminary data.</text>
</comment>
<dbReference type="Proteomes" id="UP000020735">
    <property type="component" value="Unassembled WGS sequence"/>
</dbReference>
<sequence length="129" mass="14672">MEFKMMRLIFVFLTIGLISSCYAKNIAVPVLNKNEINLKNFGFSYCLSKSDNEAVAKEASLAMGGYFQNGSYDENAYKNIKLFIEKGSTESKDVYQSTGKPAILMNCLKLYNSNKYEQVVQNQKKYIID</sequence>
<dbReference type="PATRIC" id="fig|1310630.3.peg.3807"/>
<dbReference type="Gene3D" id="1.20.120.1620">
    <property type="match status" value="1"/>
</dbReference>